<evidence type="ECO:0000256" key="2">
    <source>
        <dbReference type="SAM" id="SignalP"/>
    </source>
</evidence>
<gene>
    <name evidence="3" type="ORF">GCM10009809_23200</name>
</gene>
<reference evidence="3 4" key="1">
    <citation type="journal article" date="2019" name="Int. J. Syst. Evol. Microbiol.">
        <title>The Global Catalogue of Microorganisms (GCM) 10K type strain sequencing project: providing services to taxonomists for standard genome sequencing and annotation.</title>
        <authorList>
            <consortium name="The Broad Institute Genomics Platform"/>
            <consortium name="The Broad Institute Genome Sequencing Center for Infectious Disease"/>
            <person name="Wu L."/>
            <person name="Ma J."/>
        </authorList>
    </citation>
    <scope>NUCLEOTIDE SEQUENCE [LARGE SCALE GENOMIC DNA]</scope>
    <source>
        <strain evidence="3 4">JCM 15589</strain>
    </source>
</reference>
<comment type="caution">
    <text evidence="3">The sequence shown here is derived from an EMBL/GenBank/DDBJ whole genome shotgun (WGS) entry which is preliminary data.</text>
</comment>
<feature type="signal peptide" evidence="2">
    <location>
        <begin position="1"/>
        <end position="25"/>
    </location>
</feature>
<dbReference type="EMBL" id="BAAAPM010000004">
    <property type="protein sequence ID" value="GAA1726839.1"/>
    <property type="molecule type" value="Genomic_DNA"/>
</dbReference>
<name>A0ABN2JH05_9MICO</name>
<feature type="region of interest" description="Disordered" evidence="1">
    <location>
        <begin position="61"/>
        <end position="86"/>
    </location>
</feature>
<feature type="chain" id="PRO_5047279180" description="Secreted protein" evidence="2">
    <location>
        <begin position="26"/>
        <end position="179"/>
    </location>
</feature>
<feature type="region of interest" description="Disordered" evidence="1">
    <location>
        <begin position="134"/>
        <end position="158"/>
    </location>
</feature>
<dbReference type="RefSeq" id="WP_344248609.1">
    <property type="nucleotide sequence ID" value="NZ_BAAAPM010000004.1"/>
</dbReference>
<organism evidence="3 4">
    <name type="scientific">Isoptericola hypogeus</name>
    <dbReference type="NCBI Taxonomy" id="300179"/>
    <lineage>
        <taxon>Bacteria</taxon>
        <taxon>Bacillati</taxon>
        <taxon>Actinomycetota</taxon>
        <taxon>Actinomycetes</taxon>
        <taxon>Micrococcales</taxon>
        <taxon>Promicromonosporaceae</taxon>
        <taxon>Isoptericola</taxon>
    </lineage>
</organism>
<proteinExistence type="predicted"/>
<sequence>MMHLTRRGPRAALALAGIGLATVLAACSQNPEPATADPVADSQEQSFDDWQLAYNDCMKDQGVDLSGSGSETDVEGSMQGFDDDSASVDMDEVNAAGKICEEKVGPSPVQADEPDFDELNQSMLDFAACMREAGHDFPDPEMSADGAMELGEQPDDVDPEVAAACSEEAGVSMLSEVGQ</sequence>
<evidence type="ECO:0008006" key="5">
    <source>
        <dbReference type="Google" id="ProtNLM"/>
    </source>
</evidence>
<evidence type="ECO:0000313" key="3">
    <source>
        <dbReference type="EMBL" id="GAA1726839.1"/>
    </source>
</evidence>
<evidence type="ECO:0000256" key="1">
    <source>
        <dbReference type="SAM" id="MobiDB-lite"/>
    </source>
</evidence>
<keyword evidence="4" id="KW-1185">Reference proteome</keyword>
<dbReference type="PROSITE" id="PS51257">
    <property type="entry name" value="PROKAR_LIPOPROTEIN"/>
    <property type="match status" value="1"/>
</dbReference>
<evidence type="ECO:0000313" key="4">
    <source>
        <dbReference type="Proteomes" id="UP001501138"/>
    </source>
</evidence>
<accession>A0ABN2JH05</accession>
<dbReference type="Proteomes" id="UP001501138">
    <property type="component" value="Unassembled WGS sequence"/>
</dbReference>
<keyword evidence="2" id="KW-0732">Signal</keyword>
<protein>
    <recommendedName>
        <fullName evidence="5">Secreted protein</fullName>
    </recommendedName>
</protein>